<dbReference type="EMBL" id="RCOS01000028">
    <property type="protein sequence ID" value="RSN77736.1"/>
    <property type="molecule type" value="Genomic_DNA"/>
</dbReference>
<gene>
    <name evidence="2" type="ORF">D6D85_02130</name>
</gene>
<dbReference type="Gene3D" id="3.30.2310.20">
    <property type="entry name" value="RelE-like"/>
    <property type="match status" value="1"/>
</dbReference>
<dbReference type="InterPro" id="IPR052747">
    <property type="entry name" value="TA_system_RelE_toxin"/>
</dbReference>
<name>A0A429GUJ5_9CREN</name>
<dbReference type="SUPFAM" id="SSF143011">
    <property type="entry name" value="RelE-like"/>
    <property type="match status" value="1"/>
</dbReference>
<keyword evidence="3" id="KW-1185">Reference proteome</keyword>
<sequence>MYEIIFSRKAAKFISGLPKKYREKIKNILENLRENPYAYPYKKIKGEVNVYRIRIGRYRLLYEVDKKNGRIIVLKIDKRERVYE</sequence>
<dbReference type="AlphaFoldDB" id="A0A429GUJ5"/>
<accession>A0A429GUJ5</accession>
<dbReference type="RefSeq" id="WP_125670420.1">
    <property type="nucleotide sequence ID" value="NZ_RCOS01000028.1"/>
</dbReference>
<evidence type="ECO:0000313" key="2">
    <source>
        <dbReference type="EMBL" id="RSN77736.1"/>
    </source>
</evidence>
<organism evidence="2 3">
    <name type="scientific">Candidatus Methanodesulfokora washburnensis</name>
    <dbReference type="NCBI Taxonomy" id="2478471"/>
    <lineage>
        <taxon>Archaea</taxon>
        <taxon>Thermoproteota</taxon>
        <taxon>Candidatus Korarchaeia</taxon>
        <taxon>Candidatus Korarchaeia incertae sedis</taxon>
        <taxon>Candidatus Methanodesulfokora</taxon>
    </lineage>
</organism>
<dbReference type="OrthoDB" id="97626at2157"/>
<dbReference type="Pfam" id="PF05016">
    <property type="entry name" value="ParE_toxin"/>
    <property type="match status" value="1"/>
</dbReference>
<comment type="caution">
    <text evidence="2">The sequence shown here is derived from an EMBL/GenBank/DDBJ whole genome shotgun (WGS) entry which is preliminary data.</text>
</comment>
<proteinExistence type="predicted"/>
<dbReference type="Proteomes" id="UP000277582">
    <property type="component" value="Unassembled WGS sequence"/>
</dbReference>
<dbReference type="PANTHER" id="PTHR38813">
    <property type="match status" value="1"/>
</dbReference>
<reference evidence="2 3" key="1">
    <citation type="submission" date="2018-10" db="EMBL/GenBank/DDBJ databases">
        <title>Co-occurring genomic capacity for anaerobic methane metabolism and dissimilatory sulfite reduction discovered in the Korarchaeota.</title>
        <authorList>
            <person name="Mckay L.J."/>
            <person name="Dlakic M."/>
            <person name="Fields M.W."/>
            <person name="Delmont T.O."/>
            <person name="Eren A.M."/>
            <person name="Jay Z.J."/>
            <person name="Klingelsmith K.B."/>
            <person name="Rusch D.B."/>
            <person name="Inskeep W.P."/>
        </authorList>
    </citation>
    <scope>NUCLEOTIDE SEQUENCE [LARGE SCALE GENOMIC DNA]</scope>
    <source>
        <strain evidence="2 3">MDKW</strain>
    </source>
</reference>
<evidence type="ECO:0000313" key="3">
    <source>
        <dbReference type="Proteomes" id="UP000277582"/>
    </source>
</evidence>
<dbReference type="InterPro" id="IPR035093">
    <property type="entry name" value="RelE/ParE_toxin_dom_sf"/>
</dbReference>
<keyword evidence="1" id="KW-1277">Toxin-antitoxin system</keyword>
<dbReference type="PANTHER" id="PTHR38813:SF1">
    <property type="entry name" value="TOXIN RELE1-RELATED"/>
    <property type="match status" value="1"/>
</dbReference>
<dbReference type="InterPro" id="IPR007712">
    <property type="entry name" value="RelE/ParE_toxin"/>
</dbReference>
<evidence type="ECO:0000256" key="1">
    <source>
        <dbReference type="ARBA" id="ARBA00022649"/>
    </source>
</evidence>
<protein>
    <submittedName>
        <fullName evidence="2">Type II toxin-antitoxin system RelE/ParE family toxin</fullName>
    </submittedName>
</protein>